<organism evidence="2 3">
    <name type="scientific">[Roseibacterium] beibuensis</name>
    <dbReference type="NCBI Taxonomy" id="1193142"/>
    <lineage>
        <taxon>Bacteria</taxon>
        <taxon>Pseudomonadati</taxon>
        <taxon>Pseudomonadota</taxon>
        <taxon>Alphaproteobacteria</taxon>
        <taxon>Rhodobacterales</taxon>
        <taxon>Roseobacteraceae</taxon>
        <taxon>Roseicyclus</taxon>
    </lineage>
</organism>
<feature type="compositionally biased region" description="Low complexity" evidence="1">
    <location>
        <begin position="1"/>
        <end position="13"/>
    </location>
</feature>
<dbReference type="Proteomes" id="UP001499910">
    <property type="component" value="Unassembled WGS sequence"/>
</dbReference>
<accession>A0ABP9LCW2</accession>
<comment type="caution">
    <text evidence="2">The sequence shown here is derived from an EMBL/GenBank/DDBJ whole genome shotgun (WGS) entry which is preliminary data.</text>
</comment>
<feature type="region of interest" description="Disordered" evidence="1">
    <location>
        <begin position="1"/>
        <end position="22"/>
    </location>
</feature>
<name>A0ABP9LCW2_9RHOB</name>
<gene>
    <name evidence="2" type="ORF">GCM10023209_19850</name>
</gene>
<proteinExistence type="predicted"/>
<evidence type="ECO:0000313" key="3">
    <source>
        <dbReference type="Proteomes" id="UP001499910"/>
    </source>
</evidence>
<sequence length="76" mass="8051">MHAPPVKTPTPKKTAPRRLSPEAMREAAEVAAQTGVCIVIEAGGKVYRFDPNAQSAAIGATERERARCDAAFGLSE</sequence>
<evidence type="ECO:0000313" key="2">
    <source>
        <dbReference type="EMBL" id="GAA5073680.1"/>
    </source>
</evidence>
<dbReference type="EMBL" id="BAABHW010000002">
    <property type="protein sequence ID" value="GAA5073680.1"/>
    <property type="molecule type" value="Genomic_DNA"/>
</dbReference>
<keyword evidence="3" id="KW-1185">Reference proteome</keyword>
<evidence type="ECO:0000256" key="1">
    <source>
        <dbReference type="SAM" id="MobiDB-lite"/>
    </source>
</evidence>
<protein>
    <submittedName>
        <fullName evidence="2">Uncharacterized protein</fullName>
    </submittedName>
</protein>
<reference evidence="3" key="1">
    <citation type="journal article" date="2019" name="Int. J. Syst. Evol. Microbiol.">
        <title>The Global Catalogue of Microorganisms (GCM) 10K type strain sequencing project: providing services to taxonomists for standard genome sequencing and annotation.</title>
        <authorList>
            <consortium name="The Broad Institute Genomics Platform"/>
            <consortium name="The Broad Institute Genome Sequencing Center for Infectious Disease"/>
            <person name="Wu L."/>
            <person name="Ma J."/>
        </authorList>
    </citation>
    <scope>NUCLEOTIDE SEQUENCE [LARGE SCALE GENOMIC DNA]</scope>
    <source>
        <strain evidence="3">JCM 18015</strain>
    </source>
</reference>